<organism evidence="5 6">
    <name type="scientific">Candidatus Taylorbacteria bacterium RIFCSPHIGHO2_02_FULL_43_32b</name>
    <dbReference type="NCBI Taxonomy" id="1802306"/>
    <lineage>
        <taxon>Bacteria</taxon>
        <taxon>Candidatus Tayloriibacteriota</taxon>
    </lineage>
</organism>
<dbReference type="InterPro" id="IPR027417">
    <property type="entry name" value="P-loop_NTPase"/>
</dbReference>
<dbReference type="EC" id="2.7.7.7" evidence="3"/>
<dbReference type="InterPro" id="IPR050238">
    <property type="entry name" value="DNA_Rep/Repair_Clamp_Loader"/>
</dbReference>
<comment type="function">
    <text evidence="3">DNA polymerase III is a complex, multichain enzyme responsible for most of the replicative synthesis in bacteria. This DNA polymerase also exhibits 3' to 5' exonuclease activity.</text>
</comment>
<keyword evidence="1 3" id="KW-0239">DNA-directed DNA polymerase</keyword>
<dbReference type="PANTHER" id="PTHR11669:SF0">
    <property type="entry name" value="PROTEIN STICHEL-LIKE 2"/>
    <property type="match status" value="1"/>
</dbReference>
<dbReference type="EMBL" id="MHRK01000009">
    <property type="protein sequence ID" value="OHA24512.1"/>
    <property type="molecule type" value="Genomic_DNA"/>
</dbReference>
<dbReference type="GO" id="GO:0005524">
    <property type="term" value="F:ATP binding"/>
    <property type="evidence" value="ECO:0007669"/>
    <property type="project" value="UniProtKB-KW"/>
</dbReference>
<evidence type="ECO:0000256" key="1">
    <source>
        <dbReference type="ARBA" id="ARBA00022932"/>
    </source>
</evidence>
<dbReference type="PANTHER" id="PTHR11669">
    <property type="entry name" value="REPLICATION FACTOR C / DNA POLYMERASE III GAMMA-TAU SUBUNIT"/>
    <property type="match status" value="1"/>
</dbReference>
<dbReference type="Pfam" id="PF13177">
    <property type="entry name" value="DNA_pol3_delta2"/>
    <property type="match status" value="2"/>
</dbReference>
<gene>
    <name evidence="3" type="primary">dnaX</name>
    <name evidence="5" type="ORF">A3C72_01005</name>
</gene>
<dbReference type="GO" id="GO:0009360">
    <property type="term" value="C:DNA polymerase III complex"/>
    <property type="evidence" value="ECO:0007669"/>
    <property type="project" value="InterPro"/>
</dbReference>
<protein>
    <recommendedName>
        <fullName evidence="3">DNA polymerase III subunit gamma/tau</fullName>
        <ecNumber evidence="3">2.7.7.7</ecNumber>
    </recommendedName>
</protein>
<keyword evidence="3" id="KW-0548">Nucleotidyltransferase</keyword>
<dbReference type="Gene3D" id="1.10.8.60">
    <property type="match status" value="1"/>
</dbReference>
<dbReference type="InterPro" id="IPR003593">
    <property type="entry name" value="AAA+_ATPase"/>
</dbReference>
<dbReference type="Gene3D" id="3.40.50.300">
    <property type="entry name" value="P-loop containing nucleotide triphosphate hydrolases"/>
    <property type="match status" value="1"/>
</dbReference>
<dbReference type="InterPro" id="IPR012763">
    <property type="entry name" value="DNA_pol_III_sug/sutau_N"/>
</dbReference>
<dbReference type="GO" id="GO:0003887">
    <property type="term" value="F:DNA-directed DNA polymerase activity"/>
    <property type="evidence" value="ECO:0007669"/>
    <property type="project" value="UniProtKB-KW"/>
</dbReference>
<evidence type="ECO:0000256" key="3">
    <source>
        <dbReference type="RuleBase" id="RU364063"/>
    </source>
</evidence>
<dbReference type="GO" id="GO:0006261">
    <property type="term" value="P:DNA-templated DNA replication"/>
    <property type="evidence" value="ECO:0007669"/>
    <property type="project" value="TreeGrafter"/>
</dbReference>
<dbReference type="Proteomes" id="UP000177130">
    <property type="component" value="Unassembled WGS sequence"/>
</dbReference>
<dbReference type="SMART" id="SM00382">
    <property type="entry name" value="AAA"/>
    <property type="match status" value="1"/>
</dbReference>
<comment type="caution">
    <text evidence="5">The sequence shown here is derived from an EMBL/GenBank/DDBJ whole genome shotgun (WGS) entry which is preliminary data.</text>
</comment>
<evidence type="ECO:0000259" key="4">
    <source>
        <dbReference type="SMART" id="SM00382"/>
    </source>
</evidence>
<reference evidence="5 6" key="1">
    <citation type="journal article" date="2016" name="Nat. Commun.">
        <title>Thousands of microbial genomes shed light on interconnected biogeochemical processes in an aquifer system.</title>
        <authorList>
            <person name="Anantharaman K."/>
            <person name="Brown C.T."/>
            <person name="Hug L.A."/>
            <person name="Sharon I."/>
            <person name="Castelle C.J."/>
            <person name="Probst A.J."/>
            <person name="Thomas B.C."/>
            <person name="Singh A."/>
            <person name="Wilkins M.J."/>
            <person name="Karaoz U."/>
            <person name="Brodie E.L."/>
            <person name="Williams K.H."/>
            <person name="Hubbard S.S."/>
            <person name="Banfield J.F."/>
        </authorList>
    </citation>
    <scope>NUCLEOTIDE SEQUENCE [LARGE SCALE GENOMIC DNA]</scope>
</reference>
<keyword evidence="3" id="KW-0808">Transferase</keyword>
<comment type="subunit">
    <text evidence="3">DNA polymerase III contains a core (composed of alpha, epsilon and theta chains) that associates with a tau subunit. This core dimerizes to form the POLIII' complex. PolIII' associates with the gamma complex (composed of gamma, delta, delta', psi and chi chains) and with the beta chain to form the complete DNA polymerase III complex.</text>
</comment>
<dbReference type="SUPFAM" id="SSF52540">
    <property type="entry name" value="P-loop containing nucleoside triphosphate hydrolases"/>
    <property type="match status" value="1"/>
</dbReference>
<name>A0A1G2MND6_9BACT</name>
<dbReference type="AlphaFoldDB" id="A0A1G2MND6"/>
<evidence type="ECO:0000313" key="6">
    <source>
        <dbReference type="Proteomes" id="UP000177130"/>
    </source>
</evidence>
<comment type="catalytic activity">
    <reaction evidence="2 3">
        <text>DNA(n) + a 2'-deoxyribonucleoside 5'-triphosphate = DNA(n+1) + diphosphate</text>
        <dbReference type="Rhea" id="RHEA:22508"/>
        <dbReference type="Rhea" id="RHEA-COMP:17339"/>
        <dbReference type="Rhea" id="RHEA-COMP:17340"/>
        <dbReference type="ChEBI" id="CHEBI:33019"/>
        <dbReference type="ChEBI" id="CHEBI:61560"/>
        <dbReference type="ChEBI" id="CHEBI:173112"/>
        <dbReference type="EC" id="2.7.7.7"/>
    </reaction>
</comment>
<evidence type="ECO:0000256" key="2">
    <source>
        <dbReference type="ARBA" id="ARBA00049244"/>
    </source>
</evidence>
<dbReference type="CDD" id="cd00009">
    <property type="entry name" value="AAA"/>
    <property type="match status" value="1"/>
</dbReference>
<dbReference type="STRING" id="1802306.A3C72_01005"/>
<sequence>MALYRKYRPTKFSDLLERGNVADALESSIKEGRISHAYLFSGGRGTGKTSIARIFAKALQTDQSDIYEMDAASNRGIDEVRALREAVHTLPYRSKYKVYIIDEVHMMSKDAFNALLKTLEEPPSHVIFILATTDPEKLPDTVISRCQHFKFKKPSEKTLRDMVISVGKGEGFVVENGGAELMAILGDGSFRDTLGILQKVISFASEKKVTEKHVLEVTGAPSSAIVNSIIEGIENAKVEDVLLSIREASESNSDMKSLAKLVIRKVRAVMLLRYAPTMEKSIKEEYSEHDFVLLQKLSQSKSSRLGARSLSRLLVAYEESGRSHLPQLSLELAAIELCANVKEVGST</sequence>
<feature type="domain" description="AAA+ ATPase" evidence="4">
    <location>
        <begin position="34"/>
        <end position="155"/>
    </location>
</feature>
<keyword evidence="3" id="KW-0547">Nucleotide-binding</keyword>
<dbReference type="NCBIfam" id="TIGR02397">
    <property type="entry name" value="dnaX_nterm"/>
    <property type="match status" value="1"/>
</dbReference>
<evidence type="ECO:0000313" key="5">
    <source>
        <dbReference type="EMBL" id="OHA24512.1"/>
    </source>
</evidence>
<keyword evidence="3" id="KW-0235">DNA replication</keyword>
<proteinExistence type="inferred from homology"/>
<keyword evidence="3" id="KW-0067">ATP-binding</keyword>
<accession>A0A1G2MND6</accession>
<comment type="similarity">
    <text evidence="3">Belongs to the DnaX/STICHEL family.</text>
</comment>